<dbReference type="SUPFAM" id="SSF88713">
    <property type="entry name" value="Glycoside hydrolase/deacetylase"/>
    <property type="match status" value="1"/>
</dbReference>
<keyword evidence="1" id="KW-0479">Metal-binding</keyword>
<dbReference type="CDD" id="cd10917">
    <property type="entry name" value="CE4_NodB_like_6s_7s"/>
    <property type="match status" value="1"/>
</dbReference>
<dbReference type="GO" id="GO:0005975">
    <property type="term" value="P:carbohydrate metabolic process"/>
    <property type="evidence" value="ECO:0007669"/>
    <property type="project" value="InterPro"/>
</dbReference>
<dbReference type="Gene3D" id="3.20.20.370">
    <property type="entry name" value="Glycoside hydrolase/deacetylase"/>
    <property type="match status" value="1"/>
</dbReference>
<evidence type="ECO:0000256" key="1">
    <source>
        <dbReference type="ARBA" id="ARBA00022723"/>
    </source>
</evidence>
<feature type="domain" description="NodB homology" evidence="4">
    <location>
        <begin position="28"/>
        <end position="222"/>
    </location>
</feature>
<proteinExistence type="predicted"/>
<evidence type="ECO:0000313" key="6">
    <source>
        <dbReference type="Proteomes" id="UP000515514"/>
    </source>
</evidence>
<dbReference type="GO" id="GO:0016020">
    <property type="term" value="C:membrane"/>
    <property type="evidence" value="ECO:0007669"/>
    <property type="project" value="TreeGrafter"/>
</dbReference>
<dbReference type="PROSITE" id="PS51677">
    <property type="entry name" value="NODB"/>
    <property type="match status" value="1"/>
</dbReference>
<evidence type="ECO:0000256" key="2">
    <source>
        <dbReference type="ARBA" id="ARBA00022801"/>
    </source>
</evidence>
<dbReference type="PANTHER" id="PTHR10587">
    <property type="entry name" value="GLYCOSYL TRANSFERASE-RELATED"/>
    <property type="match status" value="1"/>
</dbReference>
<accession>A0A7G8PTW0</accession>
<dbReference type="InterPro" id="IPR011330">
    <property type="entry name" value="Glyco_hydro/deAcase_b/a-brl"/>
</dbReference>
<dbReference type="InterPro" id="IPR002509">
    <property type="entry name" value="NODB_dom"/>
</dbReference>
<reference evidence="5 6" key="1">
    <citation type="submission" date="2020-04" db="EMBL/GenBank/DDBJ databases">
        <title>Genome sequence of Altibacter aquimarinus strain ALE3EI.</title>
        <authorList>
            <person name="Oh H.-M."/>
            <person name="Jang D."/>
        </authorList>
    </citation>
    <scope>NUCLEOTIDE SEQUENCE [LARGE SCALE GENOMIC DNA]</scope>
    <source>
        <strain evidence="5 6">ALE3EI</strain>
    </source>
</reference>
<dbReference type="KEGG" id="alti:ALE3EI_1210"/>
<name>A0A7G8PTW0_9FLAO</name>
<feature type="region of interest" description="Disordered" evidence="3">
    <location>
        <begin position="117"/>
        <end position="136"/>
    </location>
</feature>
<organism evidence="5 6">
    <name type="scientific">Constantimarinum furrinae</name>
    <dbReference type="NCBI Taxonomy" id="2562285"/>
    <lineage>
        <taxon>Bacteria</taxon>
        <taxon>Pseudomonadati</taxon>
        <taxon>Bacteroidota</taxon>
        <taxon>Flavobacteriia</taxon>
        <taxon>Flavobacteriales</taxon>
        <taxon>Flavobacteriaceae</taxon>
        <taxon>Altibacter/Constantimarinum group</taxon>
        <taxon>Constantimarinum</taxon>
    </lineage>
</organism>
<dbReference type="RefSeq" id="WP_186991959.1">
    <property type="nucleotide sequence ID" value="NZ_CP052909.1"/>
</dbReference>
<dbReference type="GO" id="GO:0016810">
    <property type="term" value="F:hydrolase activity, acting on carbon-nitrogen (but not peptide) bonds"/>
    <property type="evidence" value="ECO:0007669"/>
    <property type="project" value="InterPro"/>
</dbReference>
<gene>
    <name evidence="5" type="ORF">ALE3EI_1210</name>
</gene>
<evidence type="ECO:0000256" key="3">
    <source>
        <dbReference type="SAM" id="MobiDB-lite"/>
    </source>
</evidence>
<sequence length="222" mass="25483">MNSLLVKSPKLLHRMFPKRVWAVPKETKNVYLTFDDGPIPEVTPWVLELLRAYHAQATFFCIGNNIQKHPALLKRIIVEGHTIGNHTFHHLNGWQTESSKYLTDVLMAEAEIEALSEGRREQSESQKTTTKKLFRPPYGKLTGKQSRILQKKGYHIIMWSVLSGDFNAKLSEEKCLQNVIKNIRPGSIVVFHDSVKSEKNLRYVLPKVLDFLNKNHLVSKGL</sequence>
<dbReference type="EMBL" id="CP052909">
    <property type="protein sequence ID" value="QNJ97776.1"/>
    <property type="molecule type" value="Genomic_DNA"/>
</dbReference>
<evidence type="ECO:0000313" key="5">
    <source>
        <dbReference type="EMBL" id="QNJ97776.1"/>
    </source>
</evidence>
<protein>
    <submittedName>
        <fullName evidence="5">Polysaccharide deacetylase</fullName>
    </submittedName>
</protein>
<dbReference type="PANTHER" id="PTHR10587:SF133">
    <property type="entry name" value="CHITIN DEACETYLASE 1-RELATED"/>
    <property type="match status" value="1"/>
</dbReference>
<dbReference type="GO" id="GO:0046872">
    <property type="term" value="F:metal ion binding"/>
    <property type="evidence" value="ECO:0007669"/>
    <property type="project" value="UniProtKB-KW"/>
</dbReference>
<dbReference type="InterPro" id="IPR050248">
    <property type="entry name" value="Polysacc_deacetylase_ArnD"/>
</dbReference>
<dbReference type="Pfam" id="PF01522">
    <property type="entry name" value="Polysacc_deac_1"/>
    <property type="match status" value="1"/>
</dbReference>
<keyword evidence="6" id="KW-1185">Reference proteome</keyword>
<evidence type="ECO:0000259" key="4">
    <source>
        <dbReference type="PROSITE" id="PS51677"/>
    </source>
</evidence>
<dbReference type="Proteomes" id="UP000515514">
    <property type="component" value="Chromosome"/>
</dbReference>
<keyword evidence="2" id="KW-0378">Hydrolase</keyword>
<dbReference type="AlphaFoldDB" id="A0A7G8PTW0"/>